<dbReference type="PANTHER" id="PTHR11200">
    <property type="entry name" value="INOSITOL 5-PHOSPHATASE"/>
    <property type="match status" value="1"/>
</dbReference>
<dbReference type="InterPro" id="IPR046985">
    <property type="entry name" value="IP5"/>
</dbReference>
<sequence>MGLGAGFKLKDKDKEREKDKDKDREKEKDPHAHKESEERERYRENLKELQHRLLKQRDLEADEHSHHPSGWTSILEDWFCHGIRDIGARALGRADSHGHHLKEALKESDRAFSDGDLKRRPTHKSVEHRKGPYEMLVKERMMGIYLAVFVHRDARHLVDGTSKAAVTAGLVGGRLGNKGGVGISVKIAGRTMLFLNAHLAAHEGKLLHRMANLRKIKAEMALDAFLSPDDPRMVAEDLTDKFDYTFLCGDLNFRLEVSRLHADWLIARQEYAQALSFDQLFNIMRNGKAFVGFHEAPINFPPTFKYDVLRTLKHKRKQSKYSSRLLVDETHDERPEEATYEESSQKPESRDSSEEEEVIGEAASAVSTATAFSKKTGHDDSSDSSDCEDCAAASEKLAPNPKDLVKRISVKAAHKAKIKWHELVSPSSSPASKHGSKWTKNKNYTSSMAEQGECNVAAIVWCDSELE</sequence>
<protein>
    <recommendedName>
        <fullName evidence="2">Inositol polyphosphate-related phosphatase domain-containing protein</fullName>
    </recommendedName>
</protein>
<feature type="compositionally biased region" description="Low complexity" evidence="1">
    <location>
        <begin position="362"/>
        <end position="374"/>
    </location>
</feature>
<dbReference type="EMBL" id="SFCI01000079">
    <property type="protein sequence ID" value="TFY82780.1"/>
    <property type="molecule type" value="Genomic_DNA"/>
</dbReference>
<dbReference type="STRING" id="135208.A0A4Z0A8D4"/>
<feature type="region of interest" description="Disordered" evidence="1">
    <location>
        <begin position="323"/>
        <end position="387"/>
    </location>
</feature>
<dbReference type="InterPro" id="IPR000300">
    <property type="entry name" value="IPPc"/>
</dbReference>
<organism evidence="3 4">
    <name type="scientific">Hericium alpestre</name>
    <dbReference type="NCBI Taxonomy" id="135208"/>
    <lineage>
        <taxon>Eukaryota</taxon>
        <taxon>Fungi</taxon>
        <taxon>Dikarya</taxon>
        <taxon>Basidiomycota</taxon>
        <taxon>Agaricomycotina</taxon>
        <taxon>Agaricomycetes</taxon>
        <taxon>Russulales</taxon>
        <taxon>Hericiaceae</taxon>
        <taxon>Hericium</taxon>
    </lineage>
</organism>
<dbReference type="AlphaFoldDB" id="A0A4Z0A8D4"/>
<dbReference type="Proteomes" id="UP000298061">
    <property type="component" value="Unassembled WGS sequence"/>
</dbReference>
<keyword evidence="4" id="KW-1185">Reference proteome</keyword>
<feature type="compositionally biased region" description="Basic and acidic residues" evidence="1">
    <location>
        <begin position="326"/>
        <end position="352"/>
    </location>
</feature>
<dbReference type="Pfam" id="PF22669">
    <property type="entry name" value="Exo_endo_phos2"/>
    <property type="match status" value="1"/>
</dbReference>
<comment type="caution">
    <text evidence="3">The sequence shown here is derived from an EMBL/GenBank/DDBJ whole genome shotgun (WGS) entry which is preliminary data.</text>
</comment>
<dbReference type="Gene3D" id="3.60.10.10">
    <property type="entry name" value="Endonuclease/exonuclease/phosphatase"/>
    <property type="match status" value="1"/>
</dbReference>
<dbReference type="SMART" id="SM00128">
    <property type="entry name" value="IPPc"/>
    <property type="match status" value="1"/>
</dbReference>
<dbReference type="InterPro" id="IPR036691">
    <property type="entry name" value="Endo/exonu/phosph_ase_sf"/>
</dbReference>
<dbReference type="OrthoDB" id="405996at2759"/>
<evidence type="ECO:0000259" key="2">
    <source>
        <dbReference type="SMART" id="SM00128"/>
    </source>
</evidence>
<dbReference type="SUPFAM" id="SSF56219">
    <property type="entry name" value="DNase I-like"/>
    <property type="match status" value="1"/>
</dbReference>
<proteinExistence type="predicted"/>
<feature type="region of interest" description="Disordered" evidence="1">
    <location>
        <begin position="1"/>
        <end position="44"/>
    </location>
</feature>
<evidence type="ECO:0000313" key="3">
    <source>
        <dbReference type="EMBL" id="TFY82780.1"/>
    </source>
</evidence>
<feature type="domain" description="Inositol polyphosphate-related phosphatase" evidence="2">
    <location>
        <begin position="36"/>
        <end position="348"/>
    </location>
</feature>
<dbReference type="GO" id="GO:0046856">
    <property type="term" value="P:phosphatidylinositol dephosphorylation"/>
    <property type="evidence" value="ECO:0007669"/>
    <property type="project" value="InterPro"/>
</dbReference>
<name>A0A4Z0A8D4_9AGAM</name>
<evidence type="ECO:0000313" key="4">
    <source>
        <dbReference type="Proteomes" id="UP000298061"/>
    </source>
</evidence>
<reference evidence="3 4" key="1">
    <citation type="submission" date="2019-02" db="EMBL/GenBank/DDBJ databases">
        <title>Genome sequencing of the rare red list fungi Hericium alpestre (H. flagellum).</title>
        <authorList>
            <person name="Buettner E."/>
            <person name="Kellner H."/>
        </authorList>
    </citation>
    <scope>NUCLEOTIDE SEQUENCE [LARGE SCALE GENOMIC DNA]</scope>
    <source>
        <strain evidence="3 4">DSM 108284</strain>
    </source>
</reference>
<accession>A0A4Z0A8D4</accession>
<gene>
    <name evidence="3" type="ORF">EWM64_g1237</name>
</gene>
<evidence type="ECO:0000256" key="1">
    <source>
        <dbReference type="SAM" id="MobiDB-lite"/>
    </source>
</evidence>
<feature type="compositionally biased region" description="Basic and acidic residues" evidence="1">
    <location>
        <begin position="8"/>
        <end position="44"/>
    </location>
</feature>
<dbReference type="PANTHER" id="PTHR11200:SF275">
    <property type="entry name" value="LD06095P"/>
    <property type="match status" value="1"/>
</dbReference>
<dbReference type="GO" id="GO:0004439">
    <property type="term" value="F:phosphatidylinositol-4,5-bisphosphate 5-phosphatase activity"/>
    <property type="evidence" value="ECO:0007669"/>
    <property type="project" value="TreeGrafter"/>
</dbReference>